<dbReference type="RefSeq" id="WP_147064945.1">
    <property type="nucleotide sequence ID" value="NZ_BAAARO010000013.1"/>
</dbReference>
<dbReference type="EMBL" id="BJYX01000006">
    <property type="protein sequence ID" value="GEO29657.1"/>
    <property type="molecule type" value="Genomic_DNA"/>
</dbReference>
<dbReference type="AlphaFoldDB" id="A0A512CZM1"/>
<sequence>MDVTTVLAQCGGSARWSQLRPMVRRRQLRRALADGSIVRLGRGRYGLSSLLAARATAESLSAAASHLTAALHWGWAVKHEPDLAHVTLPRGRKLRDSARTGVQRHWRDLSADEVVDGWVTSPERTVIDCCLDLPFDEAIAVADSSWLNGLSPLVVRDLALRLPPRSRRKVGRVLQHVDRGAANPFESVLRALCLRVGGLSVVTQHVVKGRGFFAQVDLADKALRIVIEAEGFENHGTRPALKRDCRRYTGLGARGWVVLRFTWDEVMFEPDYVLAALRETVDVRRPTATSLSTAS</sequence>
<gene>
    <name evidence="2" type="ORF">TAE01_14670</name>
</gene>
<dbReference type="SUPFAM" id="SSF52980">
    <property type="entry name" value="Restriction endonuclease-like"/>
    <property type="match status" value="1"/>
</dbReference>
<name>A0A512CZM1_9MICO</name>
<comment type="caution">
    <text evidence="2">The sequence shown here is derived from an EMBL/GenBank/DDBJ whole genome shotgun (WGS) entry which is preliminary data.</text>
</comment>
<dbReference type="Proteomes" id="UP000321534">
    <property type="component" value="Unassembled WGS sequence"/>
</dbReference>
<dbReference type="Gene3D" id="3.40.960.10">
    <property type="entry name" value="VSR Endonuclease"/>
    <property type="match status" value="1"/>
</dbReference>
<evidence type="ECO:0000313" key="3">
    <source>
        <dbReference type="Proteomes" id="UP000321534"/>
    </source>
</evidence>
<accession>A0A512CZM1</accession>
<keyword evidence="3" id="KW-1185">Reference proteome</keyword>
<protein>
    <recommendedName>
        <fullName evidence="1">DUF559 domain-containing protein</fullName>
    </recommendedName>
</protein>
<dbReference type="InterPro" id="IPR007569">
    <property type="entry name" value="DUF559"/>
</dbReference>
<reference evidence="2 3" key="1">
    <citation type="submission" date="2019-07" db="EMBL/GenBank/DDBJ databases">
        <title>Whole genome shotgun sequence of Terrabacter aerolatus NBRC 106305.</title>
        <authorList>
            <person name="Hosoyama A."/>
            <person name="Uohara A."/>
            <person name="Ohji S."/>
            <person name="Ichikawa N."/>
        </authorList>
    </citation>
    <scope>NUCLEOTIDE SEQUENCE [LARGE SCALE GENOMIC DNA]</scope>
    <source>
        <strain evidence="2 3">NBRC 106305</strain>
    </source>
</reference>
<evidence type="ECO:0000313" key="2">
    <source>
        <dbReference type="EMBL" id="GEO29657.1"/>
    </source>
</evidence>
<proteinExistence type="predicted"/>
<dbReference type="OrthoDB" id="4310518at2"/>
<organism evidence="2 3">
    <name type="scientific">Terrabacter aerolatus</name>
    <dbReference type="NCBI Taxonomy" id="422442"/>
    <lineage>
        <taxon>Bacteria</taxon>
        <taxon>Bacillati</taxon>
        <taxon>Actinomycetota</taxon>
        <taxon>Actinomycetes</taxon>
        <taxon>Micrococcales</taxon>
        <taxon>Intrasporangiaceae</taxon>
        <taxon>Terrabacter</taxon>
    </lineage>
</organism>
<dbReference type="Pfam" id="PF04480">
    <property type="entry name" value="DUF559"/>
    <property type="match status" value="1"/>
</dbReference>
<dbReference type="InterPro" id="IPR011335">
    <property type="entry name" value="Restrct_endonuc-II-like"/>
</dbReference>
<feature type="domain" description="DUF559" evidence="1">
    <location>
        <begin position="216"/>
        <end position="279"/>
    </location>
</feature>
<evidence type="ECO:0000259" key="1">
    <source>
        <dbReference type="Pfam" id="PF04480"/>
    </source>
</evidence>